<sequence length="462" mass="53433">MKQFNRWSPTTMFLALVLVGTRIFPRSFEEDQSNIDDTKALPFDVVLKDEEEGDVESFDNRDSGGFGKLGEVEVIEEYVNGTTEEPDLSQEPWVKGAVLDVAYFLRSHKFNDFDRRYYNESAGQKAQQFNYFPRPPLRYLHWEVYKFCDRGFYHCLFYLNSVAEDAALTRSLDSSKIVNDHKWEYPRNAGLIEAVEKECVRLREIDWTDADPFKGPLERFQWRVSASYYMCHYTMLEYPPLIMFGERCDNFANCLVSRSARNNDPRADDSKPFQCAMYSFCPDACCHKKLISDIKHCWGLEDNPCGFQSRPEMKLCGFNRENNKDLASIVLNEWNVTCYCEQGYIWESMFGFCVDIDECSTGTHTCSPTVEICINLKGTYSCACAWGYINITGGCVPNTILNNALDDLHALYHKPKVERSEPFSFRKYFYDLIGGIFSINRTVENATEQPSTTELSQFTFDN</sequence>
<dbReference type="Pfam" id="PF07645">
    <property type="entry name" value="EGF_CA"/>
    <property type="match status" value="1"/>
</dbReference>
<reference evidence="7" key="1">
    <citation type="submission" date="2015-11" db="EMBL/GenBank/DDBJ databases">
        <title>De novo transcriptome assembly of four potential Pierce s Disease insect vectors from Arizona vineyards.</title>
        <authorList>
            <person name="Tassone E.E."/>
        </authorList>
    </citation>
    <scope>NUCLEOTIDE SEQUENCE</scope>
</reference>
<protein>
    <recommendedName>
        <fullName evidence="6">EGF-like calcium-binding domain-containing protein</fullName>
    </recommendedName>
</protein>
<dbReference type="SUPFAM" id="SSF57196">
    <property type="entry name" value="EGF/Laminin"/>
    <property type="match status" value="1"/>
</dbReference>
<name>A0A1B6G4V7_9HEMI</name>
<dbReference type="PROSITE" id="PS01187">
    <property type="entry name" value="EGF_CA"/>
    <property type="match status" value="1"/>
</dbReference>
<dbReference type="InterPro" id="IPR001881">
    <property type="entry name" value="EGF-like_Ca-bd_dom"/>
</dbReference>
<organism evidence="7">
    <name type="scientific">Cuerna arida</name>
    <dbReference type="NCBI Taxonomy" id="1464854"/>
    <lineage>
        <taxon>Eukaryota</taxon>
        <taxon>Metazoa</taxon>
        <taxon>Ecdysozoa</taxon>
        <taxon>Arthropoda</taxon>
        <taxon>Hexapoda</taxon>
        <taxon>Insecta</taxon>
        <taxon>Pterygota</taxon>
        <taxon>Neoptera</taxon>
        <taxon>Paraneoptera</taxon>
        <taxon>Hemiptera</taxon>
        <taxon>Auchenorrhyncha</taxon>
        <taxon>Membracoidea</taxon>
        <taxon>Cicadellidae</taxon>
        <taxon>Cicadellinae</taxon>
        <taxon>Proconiini</taxon>
        <taxon>Cuerna</taxon>
    </lineage>
</organism>
<dbReference type="FunFam" id="2.10.25.10:FF:000038">
    <property type="entry name" value="Fibrillin 2"/>
    <property type="match status" value="1"/>
</dbReference>
<gene>
    <name evidence="7" type="ORF">g.18443</name>
</gene>
<feature type="chain" id="PRO_5008583414" description="EGF-like calcium-binding domain-containing protein" evidence="5">
    <location>
        <begin position="24"/>
        <end position="462"/>
    </location>
</feature>
<proteinExistence type="predicted"/>
<evidence type="ECO:0000256" key="5">
    <source>
        <dbReference type="SAM" id="SignalP"/>
    </source>
</evidence>
<dbReference type="Gene3D" id="2.10.25.10">
    <property type="entry name" value="Laminin"/>
    <property type="match status" value="1"/>
</dbReference>
<dbReference type="GO" id="GO:0005509">
    <property type="term" value="F:calcium ion binding"/>
    <property type="evidence" value="ECO:0007669"/>
    <property type="project" value="InterPro"/>
</dbReference>
<keyword evidence="1" id="KW-0245">EGF-like domain</keyword>
<dbReference type="AlphaFoldDB" id="A0A1B6G4V7"/>
<evidence type="ECO:0000256" key="4">
    <source>
        <dbReference type="ARBA" id="ARBA00023157"/>
    </source>
</evidence>
<dbReference type="SMART" id="SM00179">
    <property type="entry name" value="EGF_CA"/>
    <property type="match status" value="1"/>
</dbReference>
<evidence type="ECO:0000256" key="3">
    <source>
        <dbReference type="ARBA" id="ARBA00022737"/>
    </source>
</evidence>
<feature type="signal peptide" evidence="5">
    <location>
        <begin position="1"/>
        <end position="23"/>
    </location>
</feature>
<dbReference type="InterPro" id="IPR018097">
    <property type="entry name" value="EGF_Ca-bd_CS"/>
</dbReference>
<feature type="domain" description="EGF-like calcium-binding" evidence="6">
    <location>
        <begin position="355"/>
        <end position="396"/>
    </location>
</feature>
<evidence type="ECO:0000259" key="6">
    <source>
        <dbReference type="SMART" id="SM00179"/>
    </source>
</evidence>
<evidence type="ECO:0000256" key="1">
    <source>
        <dbReference type="ARBA" id="ARBA00022536"/>
    </source>
</evidence>
<dbReference type="EMBL" id="GECZ01012312">
    <property type="protein sequence ID" value="JAS57457.1"/>
    <property type="molecule type" value="Transcribed_RNA"/>
</dbReference>
<dbReference type="InterPro" id="IPR049883">
    <property type="entry name" value="NOTCH1_EGF-like"/>
</dbReference>
<keyword evidence="2 5" id="KW-0732">Signal</keyword>
<evidence type="ECO:0000256" key="2">
    <source>
        <dbReference type="ARBA" id="ARBA00022729"/>
    </source>
</evidence>
<accession>A0A1B6G4V7</accession>
<keyword evidence="4" id="KW-1015">Disulfide bond</keyword>
<keyword evidence="3" id="KW-0677">Repeat</keyword>
<evidence type="ECO:0000313" key="7">
    <source>
        <dbReference type="EMBL" id="JAS57457.1"/>
    </source>
</evidence>